<protein>
    <submittedName>
        <fullName evidence="2">Uncharacterized protein</fullName>
    </submittedName>
</protein>
<reference evidence="2" key="1">
    <citation type="submission" date="2015-12" db="EMBL/GenBank/DDBJ databases">
        <title>Update maize B73 reference genome by single molecule sequencing technologies.</title>
        <authorList>
            <consortium name="Maize Genome Sequencing Project"/>
            <person name="Ware D."/>
        </authorList>
    </citation>
    <scope>NUCLEOTIDE SEQUENCE</scope>
    <source>
        <tissue evidence="2">Seedling</tissue>
    </source>
</reference>
<feature type="region of interest" description="Disordered" evidence="1">
    <location>
        <begin position="43"/>
        <end position="85"/>
    </location>
</feature>
<feature type="compositionally biased region" description="Pro residues" evidence="1">
    <location>
        <begin position="180"/>
        <end position="189"/>
    </location>
</feature>
<proteinExistence type="predicted"/>
<feature type="compositionally biased region" description="Pro residues" evidence="1">
    <location>
        <begin position="44"/>
        <end position="54"/>
    </location>
</feature>
<organism evidence="2">
    <name type="scientific">Zea mays</name>
    <name type="common">Maize</name>
    <dbReference type="NCBI Taxonomy" id="4577"/>
    <lineage>
        <taxon>Eukaryota</taxon>
        <taxon>Viridiplantae</taxon>
        <taxon>Streptophyta</taxon>
        <taxon>Embryophyta</taxon>
        <taxon>Tracheophyta</taxon>
        <taxon>Spermatophyta</taxon>
        <taxon>Magnoliopsida</taxon>
        <taxon>Liliopsida</taxon>
        <taxon>Poales</taxon>
        <taxon>Poaceae</taxon>
        <taxon>PACMAD clade</taxon>
        <taxon>Panicoideae</taxon>
        <taxon>Andropogonodae</taxon>
        <taxon>Andropogoneae</taxon>
        <taxon>Tripsacinae</taxon>
        <taxon>Zea</taxon>
    </lineage>
</organism>
<sequence>MPGKESAPPFDSPTPRWPPPPPLTTPRWPRLLCLLCCVSHSRRCPPPQPAPPPPRGRRLPSSLPHRFPTPFHRASPGSAPKTPPRCPRFLPPTPVACLTPRHGFGMVNPSLRPRIPQPMPPSSPPPLCTTLPPQPAAEVQRQVAKWRRQSPISSTVGSRCQIQVSSHAHQRPDPRRRRPSQPPPPGHDA</sequence>
<feature type="region of interest" description="Disordered" evidence="1">
    <location>
        <begin position="133"/>
        <end position="189"/>
    </location>
</feature>
<dbReference type="AlphaFoldDB" id="A0A1D6GM37"/>
<feature type="compositionally biased region" description="Polar residues" evidence="1">
    <location>
        <begin position="150"/>
        <end position="167"/>
    </location>
</feature>
<name>A0A1D6GM37_MAIZE</name>
<evidence type="ECO:0000256" key="1">
    <source>
        <dbReference type="SAM" id="MobiDB-lite"/>
    </source>
</evidence>
<dbReference type="InParanoid" id="A0A1D6GM37"/>
<feature type="compositionally biased region" description="Pro residues" evidence="1">
    <location>
        <begin position="10"/>
        <end position="23"/>
    </location>
</feature>
<dbReference type="EMBL" id="CM000781">
    <property type="protein sequence ID" value="AQK64373.1"/>
    <property type="molecule type" value="Genomic_DNA"/>
</dbReference>
<dbReference type="OMA" id="DSPTPRW"/>
<gene>
    <name evidence="2" type="ORF">ZEAMMB73_Zm00001d013790</name>
</gene>
<evidence type="ECO:0000313" key="2">
    <source>
        <dbReference type="EMBL" id="AQK64373.1"/>
    </source>
</evidence>
<accession>A0A1D6GM37</accession>
<feature type="region of interest" description="Disordered" evidence="1">
    <location>
        <begin position="1"/>
        <end position="23"/>
    </location>
</feature>